<accession>A0A974WH12</accession>
<organism evidence="1 2">
    <name type="scientific">Fulvivirga lutea</name>
    <dbReference type="NCBI Taxonomy" id="2810512"/>
    <lineage>
        <taxon>Bacteria</taxon>
        <taxon>Pseudomonadati</taxon>
        <taxon>Bacteroidota</taxon>
        <taxon>Cytophagia</taxon>
        <taxon>Cytophagales</taxon>
        <taxon>Fulvivirgaceae</taxon>
        <taxon>Fulvivirga</taxon>
    </lineage>
</organism>
<keyword evidence="2" id="KW-1185">Reference proteome</keyword>
<dbReference type="RefSeq" id="WP_205722048.1">
    <property type="nucleotide sequence ID" value="NZ_CP070608.1"/>
</dbReference>
<evidence type="ECO:0000313" key="1">
    <source>
        <dbReference type="EMBL" id="QSE97538.1"/>
    </source>
</evidence>
<dbReference type="EMBL" id="CP070608">
    <property type="protein sequence ID" value="QSE97538.1"/>
    <property type="molecule type" value="Genomic_DNA"/>
</dbReference>
<name>A0A974WH12_9BACT</name>
<dbReference type="KEGG" id="fuv:JR347_00165"/>
<dbReference type="Proteomes" id="UP000662783">
    <property type="component" value="Chromosome"/>
</dbReference>
<proteinExistence type="predicted"/>
<dbReference type="AlphaFoldDB" id="A0A974WH12"/>
<evidence type="ECO:0000313" key="2">
    <source>
        <dbReference type="Proteomes" id="UP000662783"/>
    </source>
</evidence>
<reference evidence="1" key="1">
    <citation type="submission" date="2021-02" db="EMBL/GenBank/DDBJ databases">
        <title>Fulvivirga sp. S481 isolated from sea water.</title>
        <authorList>
            <person name="Bae S.S."/>
            <person name="Baek K."/>
        </authorList>
    </citation>
    <scope>NUCLEOTIDE SEQUENCE</scope>
    <source>
        <strain evidence="1">S481</strain>
    </source>
</reference>
<sequence>MSAGKIDSLYKEYTEARFLEVNKEQFTYIAHLLPACILVMSDGQLDSEEWMTLKRLSKILGDEFATEDLGTDEKEENLMLIYKAEIRYLLKNREMWESKFLEALKEHLQTSPSSKEFLNETLDLFAGPDADPDPQEKDTYDVLKRQLGL</sequence>
<gene>
    <name evidence="1" type="ORF">JR347_00165</name>
</gene>
<protein>
    <submittedName>
        <fullName evidence="1">Uncharacterized protein</fullName>
    </submittedName>
</protein>